<organism evidence="3 4">
    <name type="scientific">Ectocarpus siliculosus</name>
    <name type="common">Brown alga</name>
    <name type="synonym">Conferva siliculosa</name>
    <dbReference type="NCBI Taxonomy" id="2880"/>
    <lineage>
        <taxon>Eukaryota</taxon>
        <taxon>Sar</taxon>
        <taxon>Stramenopiles</taxon>
        <taxon>Ochrophyta</taxon>
        <taxon>PX clade</taxon>
        <taxon>Phaeophyceae</taxon>
        <taxon>Ectocarpales</taxon>
        <taxon>Ectocarpaceae</taxon>
        <taxon>Ectocarpus</taxon>
    </lineage>
</organism>
<feature type="compositionally biased region" description="Basic and acidic residues" evidence="1">
    <location>
        <begin position="31"/>
        <end position="42"/>
    </location>
</feature>
<reference evidence="3 4" key="1">
    <citation type="journal article" date="2010" name="Nature">
        <title>The Ectocarpus genome and the independent evolution of multicellularity in brown algae.</title>
        <authorList>
            <person name="Cock J.M."/>
            <person name="Sterck L."/>
            <person name="Rouze P."/>
            <person name="Scornet D."/>
            <person name="Allen A.E."/>
            <person name="Amoutzias G."/>
            <person name="Anthouard V."/>
            <person name="Artiguenave F."/>
            <person name="Aury J.M."/>
            <person name="Badger J.H."/>
            <person name="Beszteri B."/>
            <person name="Billiau K."/>
            <person name="Bonnet E."/>
            <person name="Bothwell J.H."/>
            <person name="Bowler C."/>
            <person name="Boyen C."/>
            <person name="Brownlee C."/>
            <person name="Carrano C.J."/>
            <person name="Charrier B."/>
            <person name="Cho G.Y."/>
            <person name="Coelho S.M."/>
            <person name="Collen J."/>
            <person name="Corre E."/>
            <person name="Da Silva C."/>
            <person name="Delage L."/>
            <person name="Delaroque N."/>
            <person name="Dittami S.M."/>
            <person name="Doulbeau S."/>
            <person name="Elias M."/>
            <person name="Farnham G."/>
            <person name="Gachon C.M."/>
            <person name="Gschloessl B."/>
            <person name="Heesch S."/>
            <person name="Jabbari K."/>
            <person name="Jubin C."/>
            <person name="Kawai H."/>
            <person name="Kimura K."/>
            <person name="Kloareg B."/>
            <person name="Kupper F.C."/>
            <person name="Lang D."/>
            <person name="Le Bail A."/>
            <person name="Leblanc C."/>
            <person name="Lerouge P."/>
            <person name="Lohr M."/>
            <person name="Lopez P.J."/>
            <person name="Martens C."/>
            <person name="Maumus F."/>
            <person name="Michel G."/>
            <person name="Miranda-Saavedra D."/>
            <person name="Morales J."/>
            <person name="Moreau H."/>
            <person name="Motomura T."/>
            <person name="Nagasato C."/>
            <person name="Napoli C.A."/>
            <person name="Nelson D.R."/>
            <person name="Nyvall-Collen P."/>
            <person name="Peters A.F."/>
            <person name="Pommier C."/>
            <person name="Potin P."/>
            <person name="Poulain J."/>
            <person name="Quesneville H."/>
            <person name="Read B."/>
            <person name="Rensing S.A."/>
            <person name="Ritter A."/>
            <person name="Rousvoal S."/>
            <person name="Samanta M."/>
            <person name="Samson G."/>
            <person name="Schroeder D.C."/>
            <person name="Segurens B."/>
            <person name="Strittmatter M."/>
            <person name="Tonon T."/>
            <person name="Tregear J.W."/>
            <person name="Valentin K."/>
            <person name="von Dassow P."/>
            <person name="Yamagishi T."/>
            <person name="Van de Peer Y."/>
            <person name="Wincker P."/>
        </authorList>
    </citation>
    <scope>NUCLEOTIDE SEQUENCE [LARGE SCALE GENOMIC DNA]</scope>
    <source>
        <strain evidence="4">Ec32 / CCAP1310/4</strain>
    </source>
</reference>
<dbReference type="PROSITE" id="PS50105">
    <property type="entry name" value="SAM_DOMAIN"/>
    <property type="match status" value="1"/>
</dbReference>
<sequence length="151" mass="15448">MGVRLRLLAGIGLPGLGFLEESAGGAGSRLGYERDGEDERRTSSCGSGDFGGGEASGFPPHHSRQPGSVGSLGAGSGSGGGGVPGPGGGGRGPRGTIDELLDEIGLMKYVDVFREAEVDLATLCIMSEQDFRELGILKGPRVKIMHHIGSR</sequence>
<feature type="domain" description="SAM" evidence="2">
    <location>
        <begin position="92"/>
        <end position="136"/>
    </location>
</feature>
<dbReference type="InParanoid" id="D7FXX2"/>
<name>D7FXX2_ECTSI</name>
<dbReference type="AlphaFoldDB" id="D7FXX2"/>
<accession>D7FXX2</accession>
<evidence type="ECO:0000313" key="3">
    <source>
        <dbReference type="EMBL" id="CBJ32385.1"/>
    </source>
</evidence>
<feature type="compositionally biased region" description="Gly residues" evidence="1">
    <location>
        <begin position="70"/>
        <end position="93"/>
    </location>
</feature>
<keyword evidence="4" id="KW-1185">Reference proteome</keyword>
<protein>
    <recommendedName>
        <fullName evidence="2">SAM domain-containing protein</fullName>
    </recommendedName>
</protein>
<dbReference type="Gene3D" id="1.10.150.50">
    <property type="entry name" value="Transcription Factor, Ets-1"/>
    <property type="match status" value="1"/>
</dbReference>
<dbReference type="EMBL" id="FN648525">
    <property type="protein sequence ID" value="CBJ32385.1"/>
    <property type="molecule type" value="Genomic_DNA"/>
</dbReference>
<feature type="region of interest" description="Disordered" evidence="1">
    <location>
        <begin position="20"/>
        <end position="96"/>
    </location>
</feature>
<gene>
    <name evidence="3" type="ORF">Esi_0334_0027</name>
</gene>
<dbReference type="EMBL" id="FN649756">
    <property type="protein sequence ID" value="CBJ32385.1"/>
    <property type="molecule type" value="Genomic_DNA"/>
</dbReference>
<evidence type="ECO:0000259" key="2">
    <source>
        <dbReference type="PROSITE" id="PS50105"/>
    </source>
</evidence>
<dbReference type="InterPro" id="IPR001660">
    <property type="entry name" value="SAM"/>
</dbReference>
<dbReference type="SUPFAM" id="SSF47769">
    <property type="entry name" value="SAM/Pointed domain"/>
    <property type="match status" value="1"/>
</dbReference>
<dbReference type="InterPro" id="IPR013761">
    <property type="entry name" value="SAM/pointed_sf"/>
</dbReference>
<proteinExistence type="predicted"/>
<evidence type="ECO:0000256" key="1">
    <source>
        <dbReference type="SAM" id="MobiDB-lite"/>
    </source>
</evidence>
<dbReference type="Proteomes" id="UP000002630">
    <property type="component" value="Linkage Group LG31"/>
</dbReference>
<evidence type="ECO:0000313" key="4">
    <source>
        <dbReference type="Proteomes" id="UP000002630"/>
    </source>
</evidence>
<dbReference type="Pfam" id="PF00536">
    <property type="entry name" value="SAM_1"/>
    <property type="match status" value="1"/>
</dbReference>
<dbReference type="OrthoDB" id="5204190at2759"/>